<accession>A0A1Y2K7D5</accession>
<evidence type="ECO:0000256" key="12">
    <source>
        <dbReference type="ARBA" id="ARBA00025614"/>
    </source>
</evidence>
<dbReference type="CDD" id="cd06503">
    <property type="entry name" value="ATP-synt_Fo_b"/>
    <property type="match status" value="1"/>
</dbReference>
<dbReference type="HAMAP" id="MF_01398">
    <property type="entry name" value="ATP_synth_b_bprime"/>
    <property type="match status" value="1"/>
</dbReference>
<dbReference type="GO" id="GO:0005886">
    <property type="term" value="C:plasma membrane"/>
    <property type="evidence" value="ECO:0007669"/>
    <property type="project" value="UniProtKB-SubCell"/>
</dbReference>
<evidence type="ECO:0000256" key="3">
    <source>
        <dbReference type="ARBA" id="ARBA00022475"/>
    </source>
</evidence>
<comment type="function">
    <text evidence="12">Component of the F(0) channel, it forms part of the peripheral stalk, linking F(1) to F(0). The b'-subunit is a diverged and duplicated form of b found in plants and photosynthetic bacteria.</text>
</comment>
<dbReference type="GO" id="GO:0046961">
    <property type="term" value="F:proton-transporting ATPase activity, rotational mechanism"/>
    <property type="evidence" value="ECO:0007669"/>
    <property type="project" value="TreeGrafter"/>
</dbReference>
<reference evidence="18 19" key="1">
    <citation type="journal article" date="2016" name="BMC Genomics">
        <title>Combined genomic and structural analyses of a cultured magnetotactic bacterium reveals its niche adaptation to a dynamic environment.</title>
        <authorList>
            <person name="Araujo A.C."/>
            <person name="Morillo V."/>
            <person name="Cypriano J."/>
            <person name="Teixeira L.C."/>
            <person name="Leao P."/>
            <person name="Lyra S."/>
            <person name="Almeida L.G."/>
            <person name="Bazylinski D.A."/>
            <person name="Vasconcellos A.T."/>
            <person name="Abreu F."/>
            <person name="Lins U."/>
        </authorList>
    </citation>
    <scope>NUCLEOTIDE SEQUENCE [LARGE SCALE GENOMIC DNA]</scope>
    <source>
        <strain evidence="18 19">IT-1</strain>
    </source>
</reference>
<dbReference type="InterPro" id="IPR005864">
    <property type="entry name" value="ATP_synth_F0_bsu_bac"/>
</dbReference>
<dbReference type="NCBIfam" id="TIGR01144">
    <property type="entry name" value="ATP_synt_b"/>
    <property type="match status" value="1"/>
</dbReference>
<dbReference type="PANTHER" id="PTHR33445">
    <property type="entry name" value="ATP SYNTHASE SUBUNIT B', CHLOROPLASTIC"/>
    <property type="match status" value="1"/>
</dbReference>
<evidence type="ECO:0000313" key="18">
    <source>
        <dbReference type="EMBL" id="OSM06204.1"/>
    </source>
</evidence>
<evidence type="ECO:0000256" key="2">
    <source>
        <dbReference type="ARBA" id="ARBA00022448"/>
    </source>
</evidence>
<evidence type="ECO:0000256" key="11">
    <source>
        <dbReference type="ARBA" id="ARBA00025198"/>
    </source>
</evidence>
<evidence type="ECO:0000256" key="6">
    <source>
        <dbReference type="ARBA" id="ARBA00022781"/>
    </source>
</evidence>
<keyword evidence="5 15" id="KW-0812">Transmembrane</keyword>
<evidence type="ECO:0000256" key="5">
    <source>
        <dbReference type="ARBA" id="ARBA00022692"/>
    </source>
</evidence>
<evidence type="ECO:0000313" key="19">
    <source>
        <dbReference type="Proteomes" id="UP000194003"/>
    </source>
</evidence>
<keyword evidence="10 15" id="KW-0066">ATP synthesis</keyword>
<keyword evidence="3 15" id="KW-1003">Cell membrane</keyword>
<dbReference type="AlphaFoldDB" id="A0A1Y2K7D5"/>
<name>A0A1Y2K7D5_9PROT</name>
<evidence type="ECO:0000256" key="14">
    <source>
        <dbReference type="ARBA" id="ARBA00037847"/>
    </source>
</evidence>
<keyword evidence="2 15" id="KW-0813">Transport</keyword>
<dbReference type="GO" id="GO:0046933">
    <property type="term" value="F:proton-transporting ATP synthase activity, rotational mechanism"/>
    <property type="evidence" value="ECO:0007669"/>
    <property type="project" value="UniProtKB-UniRule"/>
</dbReference>
<organism evidence="18 19">
    <name type="scientific">Magnetofaba australis IT-1</name>
    <dbReference type="NCBI Taxonomy" id="1434232"/>
    <lineage>
        <taxon>Bacteria</taxon>
        <taxon>Pseudomonadati</taxon>
        <taxon>Pseudomonadota</taxon>
        <taxon>Magnetococcia</taxon>
        <taxon>Magnetococcales</taxon>
        <taxon>Magnetococcaceae</taxon>
        <taxon>Magnetofaba</taxon>
    </lineage>
</organism>
<gene>
    <name evidence="15" type="primary">atpF</name>
    <name evidence="18" type="ORF">MAIT1_01183</name>
</gene>
<comment type="similarity">
    <text evidence="1 15 16">Belongs to the ATPase B chain family.</text>
</comment>
<comment type="subunit">
    <text evidence="13">F-type ATPases have 2 components, F(1) - the catalytic core - and F(0) - the membrane proton channel. F(1) has five subunits: alpha(3), beta(3), gamma(1), delta(1), epsilon(1). F(0) has four main subunits: a(1), b(2) and c(10-14). The alpha and beta chains form an alternating ring which encloses part of the gamma chain. F(1) is attached to F(0) by a central stalk formed by the gamma and epsilon chains, while a peripheral stalk is formed by the delta and b chains.</text>
</comment>
<sequence length="158" mass="17637">MFWVIVSFVALLFLLRKYVVPAVNDVLDARAKRISDEIEAAENSRKEAERLLEEHRTQLAEARANINQMMEQAQKDATANREKAMAELDADLSKKKDAAMAEIDTARKKAMSEIRGVAVDVAMEVAEKLIAKSVDKKQAESLANEAIEKIGEAKDQVH</sequence>
<comment type="subunit">
    <text evidence="15">F-type ATPases have 2 components, F(1) - the catalytic core - and F(0) - the membrane proton channel. F(1) has five subunits: alpha(3), beta(3), gamma(1), delta(1), epsilon(1). F(0) has three main subunits: a(1), b(2) and c(10-14). The alpha and beta chains form an alternating ring which encloses part of the gamma chain. F(1) is attached to F(0) by a central stalk formed by the gamma and epsilon chains, while a peripheral stalk is formed by the delta and b chains.</text>
</comment>
<evidence type="ECO:0000256" key="4">
    <source>
        <dbReference type="ARBA" id="ARBA00022547"/>
    </source>
</evidence>
<evidence type="ECO:0000256" key="1">
    <source>
        <dbReference type="ARBA" id="ARBA00005513"/>
    </source>
</evidence>
<keyword evidence="4 15" id="KW-0138">CF(0)</keyword>
<evidence type="ECO:0000256" key="16">
    <source>
        <dbReference type="RuleBase" id="RU003848"/>
    </source>
</evidence>
<evidence type="ECO:0000256" key="7">
    <source>
        <dbReference type="ARBA" id="ARBA00022989"/>
    </source>
</evidence>
<dbReference type="Gene3D" id="6.10.250.1580">
    <property type="match status" value="1"/>
</dbReference>
<keyword evidence="8 15" id="KW-0406">Ion transport</keyword>
<proteinExistence type="inferred from homology"/>
<dbReference type="EMBL" id="LVJN01000016">
    <property type="protein sequence ID" value="OSM06204.1"/>
    <property type="molecule type" value="Genomic_DNA"/>
</dbReference>
<dbReference type="InterPro" id="IPR002146">
    <property type="entry name" value="ATP_synth_b/b'su_bac/chlpt"/>
</dbReference>
<dbReference type="Pfam" id="PF00430">
    <property type="entry name" value="ATP-synt_B"/>
    <property type="match status" value="1"/>
</dbReference>
<dbReference type="PANTHER" id="PTHR33445:SF1">
    <property type="entry name" value="ATP SYNTHASE SUBUNIT B"/>
    <property type="match status" value="1"/>
</dbReference>
<dbReference type="STRING" id="1434232.MAIT1_01183"/>
<evidence type="ECO:0000256" key="13">
    <source>
        <dbReference type="ARBA" id="ARBA00026054"/>
    </source>
</evidence>
<protein>
    <recommendedName>
        <fullName evidence="15">ATP synthase subunit b</fullName>
    </recommendedName>
    <alternativeName>
        <fullName evidence="15">ATP synthase F(0) sector subunit b</fullName>
    </alternativeName>
    <alternativeName>
        <fullName evidence="15">ATPase subunit I</fullName>
    </alternativeName>
    <alternativeName>
        <fullName evidence="15">F-type ATPase subunit b</fullName>
        <shortName evidence="15">F-ATPase subunit b</shortName>
    </alternativeName>
</protein>
<feature type="coiled-coil region" evidence="17">
    <location>
        <begin position="24"/>
        <end position="87"/>
    </location>
</feature>
<dbReference type="GO" id="GO:0045259">
    <property type="term" value="C:proton-transporting ATP synthase complex"/>
    <property type="evidence" value="ECO:0007669"/>
    <property type="project" value="UniProtKB-KW"/>
</dbReference>
<keyword evidence="7 15" id="KW-1133">Transmembrane helix</keyword>
<keyword evidence="19" id="KW-1185">Reference proteome</keyword>
<keyword evidence="6 15" id="KW-0375">Hydrogen ion transport</keyword>
<comment type="caution">
    <text evidence="18">The sequence shown here is derived from an EMBL/GenBank/DDBJ whole genome shotgun (WGS) entry which is preliminary data.</text>
</comment>
<evidence type="ECO:0000256" key="10">
    <source>
        <dbReference type="ARBA" id="ARBA00023310"/>
    </source>
</evidence>
<keyword evidence="17" id="KW-0175">Coiled coil</keyword>
<dbReference type="Proteomes" id="UP000194003">
    <property type="component" value="Unassembled WGS sequence"/>
</dbReference>
<keyword evidence="9 15" id="KW-0472">Membrane</keyword>
<evidence type="ECO:0000256" key="15">
    <source>
        <dbReference type="HAMAP-Rule" id="MF_01398"/>
    </source>
</evidence>
<dbReference type="GO" id="GO:0012505">
    <property type="term" value="C:endomembrane system"/>
    <property type="evidence" value="ECO:0007669"/>
    <property type="project" value="UniProtKB-SubCell"/>
</dbReference>
<evidence type="ECO:0000256" key="8">
    <source>
        <dbReference type="ARBA" id="ARBA00023065"/>
    </source>
</evidence>
<comment type="function">
    <text evidence="11 15">F(1)F(0) ATP synthase produces ATP from ADP in the presence of a proton or sodium gradient. F-type ATPases consist of two structural domains, F(1) containing the extramembraneous catalytic core and F(0) containing the membrane proton channel, linked together by a central stalk and a peripheral stalk. During catalysis, ATP synthesis in the catalytic domain of F(1) is coupled via a rotary mechanism of the central stalk subunits to proton translocation.</text>
</comment>
<evidence type="ECO:0000256" key="17">
    <source>
        <dbReference type="SAM" id="Coils"/>
    </source>
</evidence>
<evidence type="ECO:0000256" key="9">
    <source>
        <dbReference type="ARBA" id="ARBA00023136"/>
    </source>
</evidence>
<dbReference type="InterPro" id="IPR050059">
    <property type="entry name" value="ATP_synthase_B_chain"/>
</dbReference>
<comment type="subcellular location">
    <subcellularLocation>
        <location evidence="15">Cell membrane</location>
        <topology evidence="15">Single-pass membrane protein</topology>
    </subcellularLocation>
    <subcellularLocation>
        <location evidence="14">Endomembrane system</location>
        <topology evidence="14">Single-pass membrane protein</topology>
    </subcellularLocation>
</comment>